<reference evidence="8 9" key="1">
    <citation type="journal article" date="2014" name="Int. J. Syst. Evol. Microbiol.">
        <title>Brachybacterium ginsengisoli sp. nov., isolated from soil of a ginseng field.</title>
        <authorList>
            <person name="Hoang V.A."/>
            <person name="Kim Y.J."/>
            <person name="Nguyen N.L."/>
            <person name="Yang D.C."/>
        </authorList>
    </citation>
    <scope>NUCLEOTIDE SEQUENCE [LARGE SCALE GENOMIC DNA]</scope>
    <source>
        <strain evidence="8 9">DCY80</strain>
    </source>
</reference>
<dbReference type="Gene3D" id="3.40.640.10">
    <property type="entry name" value="Type I PLP-dependent aspartate aminotransferase-like (Major domain)"/>
    <property type="match status" value="1"/>
</dbReference>
<protein>
    <submittedName>
        <fullName evidence="8">Aspartate aminotransferase family protein</fullName>
    </submittedName>
</protein>
<dbReference type="InterPro" id="IPR015422">
    <property type="entry name" value="PyrdxlP-dep_Trfase_small"/>
</dbReference>
<keyword evidence="4 6" id="KW-0663">Pyridoxal phosphate</keyword>
<evidence type="ECO:0000313" key="9">
    <source>
        <dbReference type="Proteomes" id="UP000217889"/>
    </source>
</evidence>
<keyword evidence="8" id="KW-0032">Aminotransferase</keyword>
<dbReference type="GO" id="GO:0004058">
    <property type="term" value="F:aromatic-L-amino-acid decarboxylase activity"/>
    <property type="evidence" value="ECO:0007669"/>
    <property type="project" value="UniProtKB-ARBA"/>
</dbReference>
<dbReference type="InterPro" id="IPR002129">
    <property type="entry name" value="PyrdxlP-dep_de-COase"/>
</dbReference>
<dbReference type="InterPro" id="IPR015421">
    <property type="entry name" value="PyrdxlP-dep_Trfase_major"/>
</dbReference>
<dbReference type="Gene3D" id="3.90.1150.10">
    <property type="entry name" value="Aspartate Aminotransferase, domain 1"/>
    <property type="match status" value="1"/>
</dbReference>
<evidence type="ECO:0000256" key="1">
    <source>
        <dbReference type="ARBA" id="ARBA00001933"/>
    </source>
</evidence>
<dbReference type="SUPFAM" id="SSF53383">
    <property type="entry name" value="PLP-dependent transferases"/>
    <property type="match status" value="1"/>
</dbReference>
<dbReference type="PANTHER" id="PTHR11999">
    <property type="entry name" value="GROUP II PYRIDOXAL-5-PHOSPHATE DECARBOXYLASE"/>
    <property type="match status" value="1"/>
</dbReference>
<dbReference type="PROSITE" id="PS00392">
    <property type="entry name" value="DDC_GAD_HDC_YDC"/>
    <property type="match status" value="1"/>
</dbReference>
<dbReference type="GO" id="GO:0006520">
    <property type="term" value="P:amino acid metabolic process"/>
    <property type="evidence" value="ECO:0007669"/>
    <property type="project" value="InterPro"/>
</dbReference>
<proteinExistence type="inferred from homology"/>
<evidence type="ECO:0000256" key="6">
    <source>
        <dbReference type="PIRSR" id="PIRSR602129-50"/>
    </source>
</evidence>
<dbReference type="KEGG" id="bgg:CFK41_15720"/>
<sequence length="442" mass="46551">MSLALEWAAAHATVATDPKTTARSASALHEAVGATITGDGIGAARAMELFDEVLLPATRSSEDPMNLAYIPAAPTRAAVAFDTVVSAANVFGGIWENGAGAIFAENQVLRWLSDLLGWPEDSAGVFVSGGTTGNLSALATARDHALRTRGRRPEGGWALACASTAHSSISSAARLLDMDVVTVAVDDRGHLTGPALEQALEADPRICAVVASGGTTNAGIVDDLGPVVEAAHRHGAWVHVDGAYGGAALAAPSARGRFDGIEQADSFIVDPHKWLFAPYDCCALIYRDARPAAAAHSQHAAYLDSIDRGESNPADLAAHLSRRTRGLPLWYSLATHGTDAYAQAVERCLDSARTVARAIQESEHLELLLEPELSVVVFRRPGWTPAAYRRWSQRLAAEGTILCVPTAFQGEVALRLAFVNPSTDPQAVIEVLRSTMLEADGA</sequence>
<dbReference type="GO" id="GO:0019752">
    <property type="term" value="P:carboxylic acid metabolic process"/>
    <property type="evidence" value="ECO:0007669"/>
    <property type="project" value="InterPro"/>
</dbReference>
<dbReference type="PANTHER" id="PTHR11999:SF70">
    <property type="entry name" value="MIP05841P"/>
    <property type="match status" value="1"/>
</dbReference>
<dbReference type="GO" id="GO:0008483">
    <property type="term" value="F:transaminase activity"/>
    <property type="evidence" value="ECO:0007669"/>
    <property type="project" value="UniProtKB-KW"/>
</dbReference>
<keyword evidence="8" id="KW-0808">Transferase</keyword>
<dbReference type="GO" id="GO:0030170">
    <property type="term" value="F:pyridoxal phosphate binding"/>
    <property type="evidence" value="ECO:0007669"/>
    <property type="project" value="InterPro"/>
</dbReference>
<dbReference type="AlphaFoldDB" id="A0A291H2I2"/>
<comment type="similarity">
    <text evidence="2 7">Belongs to the group II decarboxylase family.</text>
</comment>
<evidence type="ECO:0000256" key="4">
    <source>
        <dbReference type="ARBA" id="ARBA00022898"/>
    </source>
</evidence>
<comment type="cofactor">
    <cofactor evidence="1 6 7">
        <name>pyridoxal 5'-phosphate</name>
        <dbReference type="ChEBI" id="CHEBI:597326"/>
    </cofactor>
</comment>
<dbReference type="EMBL" id="CP023564">
    <property type="protein sequence ID" value="ATG56671.1"/>
    <property type="molecule type" value="Genomic_DNA"/>
</dbReference>
<accession>A0A291H2I2</accession>
<evidence type="ECO:0000256" key="7">
    <source>
        <dbReference type="RuleBase" id="RU000382"/>
    </source>
</evidence>
<organism evidence="8 9">
    <name type="scientific">Brachybacterium ginsengisoli</name>
    <dbReference type="NCBI Taxonomy" id="1331682"/>
    <lineage>
        <taxon>Bacteria</taxon>
        <taxon>Bacillati</taxon>
        <taxon>Actinomycetota</taxon>
        <taxon>Actinomycetes</taxon>
        <taxon>Micrococcales</taxon>
        <taxon>Dermabacteraceae</taxon>
        <taxon>Brachybacterium</taxon>
    </lineage>
</organism>
<evidence type="ECO:0000256" key="5">
    <source>
        <dbReference type="ARBA" id="ARBA00023239"/>
    </source>
</evidence>
<keyword evidence="5 7" id="KW-0456">Lyase</keyword>
<dbReference type="InterPro" id="IPR015424">
    <property type="entry name" value="PyrdxlP-dep_Trfase"/>
</dbReference>
<keyword evidence="3" id="KW-0210">Decarboxylase</keyword>
<evidence type="ECO:0000313" key="8">
    <source>
        <dbReference type="EMBL" id="ATG56671.1"/>
    </source>
</evidence>
<gene>
    <name evidence="8" type="ORF">CFK41_15720</name>
</gene>
<keyword evidence="9" id="KW-1185">Reference proteome</keyword>
<dbReference type="InterPro" id="IPR010977">
    <property type="entry name" value="Aromatic_deC"/>
</dbReference>
<feature type="modified residue" description="N6-(pyridoxal phosphate)lysine" evidence="6">
    <location>
        <position position="273"/>
    </location>
</feature>
<dbReference type="Pfam" id="PF00282">
    <property type="entry name" value="Pyridoxal_deC"/>
    <property type="match status" value="1"/>
</dbReference>
<evidence type="ECO:0000256" key="3">
    <source>
        <dbReference type="ARBA" id="ARBA00022793"/>
    </source>
</evidence>
<name>A0A291H2I2_9MICO</name>
<dbReference type="Proteomes" id="UP000217889">
    <property type="component" value="Chromosome"/>
</dbReference>
<dbReference type="InterPro" id="IPR021115">
    <property type="entry name" value="Pyridoxal-P_BS"/>
</dbReference>
<evidence type="ECO:0000256" key="2">
    <source>
        <dbReference type="ARBA" id="ARBA00009533"/>
    </source>
</evidence>
<dbReference type="PRINTS" id="PR00800">
    <property type="entry name" value="YHDCRBOXLASE"/>
</dbReference>